<proteinExistence type="predicted"/>
<dbReference type="GO" id="GO:0016810">
    <property type="term" value="F:hydrolase activity, acting on carbon-nitrogen (but not peptide) bonds"/>
    <property type="evidence" value="ECO:0007669"/>
    <property type="project" value="InterPro"/>
</dbReference>
<dbReference type="CDD" id="cd10970">
    <property type="entry name" value="CE4_DAC_u1_6s"/>
    <property type="match status" value="1"/>
</dbReference>
<keyword evidence="2" id="KW-0732">Signal</keyword>
<gene>
    <name evidence="5" type="ORF">C484_20127</name>
</gene>
<dbReference type="AlphaFoldDB" id="L9ZJ97"/>
<feature type="compositionally biased region" description="Polar residues" evidence="3">
    <location>
        <begin position="39"/>
        <end position="50"/>
    </location>
</feature>
<dbReference type="Proteomes" id="UP000011648">
    <property type="component" value="Unassembled WGS sequence"/>
</dbReference>
<dbReference type="EMBL" id="AOIL01000067">
    <property type="protein sequence ID" value="ELY85662.1"/>
    <property type="molecule type" value="Genomic_DNA"/>
</dbReference>
<dbReference type="Gene3D" id="2.60.120.260">
    <property type="entry name" value="Galactose-binding domain-like"/>
    <property type="match status" value="1"/>
</dbReference>
<accession>L9ZJ97</accession>
<evidence type="ECO:0000256" key="3">
    <source>
        <dbReference type="SAM" id="MobiDB-lite"/>
    </source>
</evidence>
<dbReference type="PROSITE" id="PS51318">
    <property type="entry name" value="TAT"/>
    <property type="match status" value="1"/>
</dbReference>
<protein>
    <submittedName>
        <fullName evidence="5">Polysaccharide deacetylase</fullName>
    </submittedName>
</protein>
<evidence type="ECO:0000256" key="1">
    <source>
        <dbReference type="ARBA" id="ARBA00004613"/>
    </source>
</evidence>
<reference evidence="5 6" key="1">
    <citation type="journal article" date="2014" name="PLoS Genet.">
        <title>Phylogenetically driven sequencing of extremely halophilic archaea reveals strategies for static and dynamic osmo-response.</title>
        <authorList>
            <person name="Becker E.A."/>
            <person name="Seitzer P.M."/>
            <person name="Tritt A."/>
            <person name="Larsen D."/>
            <person name="Krusor M."/>
            <person name="Yao A.I."/>
            <person name="Wu D."/>
            <person name="Madern D."/>
            <person name="Eisen J.A."/>
            <person name="Darling A.E."/>
            <person name="Facciotti M.T."/>
        </authorList>
    </citation>
    <scope>NUCLEOTIDE SEQUENCE [LARGE SCALE GENOMIC DNA]</scope>
    <source>
        <strain evidence="5 6">DSM 12281</strain>
    </source>
</reference>
<dbReference type="PANTHER" id="PTHR34216:SF3">
    <property type="entry name" value="POLY-BETA-1,6-N-ACETYL-D-GLUCOSAMINE N-DEACETYLASE"/>
    <property type="match status" value="1"/>
</dbReference>
<dbReference type="OrthoDB" id="248140at2157"/>
<dbReference type="InterPro" id="IPR006311">
    <property type="entry name" value="TAT_signal"/>
</dbReference>
<keyword evidence="6" id="KW-1185">Reference proteome</keyword>
<dbReference type="InterPro" id="IPR051398">
    <property type="entry name" value="Polysacch_Deacetylase"/>
</dbReference>
<dbReference type="GO" id="GO:0005576">
    <property type="term" value="C:extracellular region"/>
    <property type="evidence" value="ECO:0007669"/>
    <property type="project" value="UniProtKB-SubCell"/>
</dbReference>
<organism evidence="5 6">
    <name type="scientific">Natrialba taiwanensis DSM 12281</name>
    <dbReference type="NCBI Taxonomy" id="1230458"/>
    <lineage>
        <taxon>Archaea</taxon>
        <taxon>Methanobacteriati</taxon>
        <taxon>Methanobacteriota</taxon>
        <taxon>Stenosarchaea group</taxon>
        <taxon>Halobacteria</taxon>
        <taxon>Halobacteriales</taxon>
        <taxon>Natrialbaceae</taxon>
        <taxon>Natrialba</taxon>
    </lineage>
</organism>
<dbReference type="InterPro" id="IPR011330">
    <property type="entry name" value="Glyco_hydro/deAcase_b/a-brl"/>
</dbReference>
<dbReference type="Gene3D" id="3.20.20.370">
    <property type="entry name" value="Glycoside hydrolase/deacetylase"/>
    <property type="match status" value="1"/>
</dbReference>
<dbReference type="SUPFAM" id="SSF88713">
    <property type="entry name" value="Glycoside hydrolase/deacetylase"/>
    <property type="match status" value="1"/>
</dbReference>
<dbReference type="GO" id="GO:0005975">
    <property type="term" value="P:carbohydrate metabolic process"/>
    <property type="evidence" value="ECO:0007669"/>
    <property type="project" value="InterPro"/>
</dbReference>
<name>L9ZJ97_9EURY</name>
<evidence type="ECO:0000313" key="6">
    <source>
        <dbReference type="Proteomes" id="UP000011648"/>
    </source>
</evidence>
<dbReference type="PANTHER" id="PTHR34216">
    <property type="match status" value="1"/>
</dbReference>
<evidence type="ECO:0000313" key="5">
    <source>
        <dbReference type="EMBL" id="ELY85662.1"/>
    </source>
</evidence>
<feature type="region of interest" description="Disordered" evidence="3">
    <location>
        <begin position="28"/>
        <end position="53"/>
    </location>
</feature>
<dbReference type="Pfam" id="PF01522">
    <property type="entry name" value="Polysacc_deac_1"/>
    <property type="match status" value="1"/>
</dbReference>
<dbReference type="PATRIC" id="fig|1230458.4.peg.4052"/>
<dbReference type="PROSITE" id="PS51257">
    <property type="entry name" value="PROKAR_LIPOPROTEIN"/>
    <property type="match status" value="1"/>
</dbReference>
<evidence type="ECO:0000256" key="2">
    <source>
        <dbReference type="ARBA" id="ARBA00022729"/>
    </source>
</evidence>
<dbReference type="RefSeq" id="WP_006827609.1">
    <property type="nucleotide sequence ID" value="NZ_AOIL01000067.1"/>
</dbReference>
<feature type="domain" description="NodB homology" evidence="4">
    <location>
        <begin position="226"/>
        <end position="350"/>
    </location>
</feature>
<evidence type="ECO:0000259" key="4">
    <source>
        <dbReference type="Pfam" id="PF01522"/>
    </source>
</evidence>
<comment type="subcellular location">
    <subcellularLocation>
        <location evidence="1">Secreted</location>
    </subcellularLocation>
</comment>
<sequence length="444" mass="49246">MTDGRATRRRFLAGSGVAAVAGLAGCTDRLKPLRGGSTDDGSSGNESAENGASDVAALADGVPSLETEYNSRTEYGQPGDSLDDFEDIDAWEIARGSGEADQDVSFDGSQSLRLTSENGQTIVAQRDISGTDLTGNDYSFAVRTTTPQNITVNLRVVDSYGSDRIYSLREITYRTPDVGWFRASPGVFEESDIAPSLDDADRLEIRVLHSMDEAELWIDDLRTHQKPETGYVMLSWDDGTRDFYDTAAPLHDEFGFSAVQAVVPRWVVDGRNGIMSVSELEDRQAAGDQIVVHGTHTSLHEYDDEAELENRIRSDKSWFIENEFEGADYIVYPNNSYDKTSLEYLTDYHYCGGFNQSGNVNTTTVYGFDPMALPRTIGHDLSTSKRCVDLAEAHNQCTILNFHEFDANNTMPEGDYETFLGYVDSADVEVINFDDLWKLRTDPF</sequence>
<dbReference type="InterPro" id="IPR002509">
    <property type="entry name" value="NODB_dom"/>
</dbReference>
<dbReference type="STRING" id="1230458.C484_20127"/>
<comment type="caution">
    <text evidence="5">The sequence shown here is derived from an EMBL/GenBank/DDBJ whole genome shotgun (WGS) entry which is preliminary data.</text>
</comment>